<evidence type="ECO:0008006" key="5">
    <source>
        <dbReference type="Google" id="ProtNLM"/>
    </source>
</evidence>
<organism evidence="3 4">
    <name type="scientific">Gomphillus americanus</name>
    <dbReference type="NCBI Taxonomy" id="1940652"/>
    <lineage>
        <taxon>Eukaryota</taxon>
        <taxon>Fungi</taxon>
        <taxon>Dikarya</taxon>
        <taxon>Ascomycota</taxon>
        <taxon>Pezizomycotina</taxon>
        <taxon>Lecanoromycetes</taxon>
        <taxon>OSLEUM clade</taxon>
        <taxon>Ostropomycetidae</taxon>
        <taxon>Ostropales</taxon>
        <taxon>Graphidaceae</taxon>
        <taxon>Gomphilloideae</taxon>
        <taxon>Gomphillus</taxon>
    </lineage>
</organism>
<dbReference type="InterPro" id="IPR038305">
    <property type="entry name" value="HeLo_sf"/>
</dbReference>
<dbReference type="InterPro" id="IPR029498">
    <property type="entry name" value="HeLo_dom"/>
</dbReference>
<comment type="caution">
    <text evidence="3">The sequence shown here is derived from an EMBL/GenBank/DDBJ whole genome shotgun (WGS) entry which is preliminary data.</text>
</comment>
<protein>
    <recommendedName>
        <fullName evidence="5">NB-ARC domain-containing protein</fullName>
    </recommendedName>
</protein>
<dbReference type="SUPFAM" id="SSF48452">
    <property type="entry name" value="TPR-like"/>
    <property type="match status" value="1"/>
</dbReference>
<dbReference type="Gene3D" id="1.25.40.10">
    <property type="entry name" value="Tetratricopeptide repeat domain"/>
    <property type="match status" value="2"/>
</dbReference>
<keyword evidence="4" id="KW-1185">Reference proteome</keyword>
<dbReference type="OrthoDB" id="1658288at2759"/>
<dbReference type="AlphaFoldDB" id="A0A8H3II36"/>
<dbReference type="EMBL" id="CAJPDQ010000014">
    <property type="protein sequence ID" value="CAF9919553.1"/>
    <property type="molecule type" value="Genomic_DNA"/>
</dbReference>
<dbReference type="Proteomes" id="UP000664169">
    <property type="component" value="Unassembled WGS sequence"/>
</dbReference>
<feature type="domain" description="NB-ARC" evidence="1">
    <location>
        <begin position="223"/>
        <end position="375"/>
    </location>
</feature>
<accession>A0A8H3II36</accession>
<dbReference type="GO" id="GO:0043531">
    <property type="term" value="F:ADP binding"/>
    <property type="evidence" value="ECO:0007669"/>
    <property type="project" value="InterPro"/>
</dbReference>
<dbReference type="PANTHER" id="PTHR35205:SF1">
    <property type="entry name" value="ZU5 DOMAIN-CONTAINING PROTEIN"/>
    <property type="match status" value="1"/>
</dbReference>
<sequence>MPIEVDRDLLIATLREVDRLLREFAKKDEAYHKMTIPTSLAIQSGEPHLVNLIDILNAKDKHFPGDHNHKQIVADAVASSSGANTSFSDEQASESTKQSHKQKIYASVKHAKEDFRSVWCQPRRLRWALVDKGKFEELIAKLTALNSRLMDISDRSWKSDMKSSIDYIQRRVIQGGLNVSRQSPIKPIFCLPFPRDKDFVGREDVLSELLDDSGGHPGYQFRAALVGIGGVGKSQIAIEYGYRLFTQSPQHIFWVNGNSEELFKQSYRQIAAQANLITHDETANLDLVHRWLSDETNGRFTLILDNVDEDKTFTTVRESDKKALREYLPSAAHGAIIITSRNSIAARNLMENDTIHTVESMNMANSLELLQTKISINNQKEAEELVKALDSLPLAISHAGSLIRARKATLTVKKYLEMFKDEKTRLELLNEKTLKDSRRDARSSRTVLATWQISFDAIREEDQQPADLLSLMSMMDNSSIPRYLLTDQHTSDFDLDERLELLISYSLVSLKADDMYKMHRLVQMSAVQWLEQQQKLRQQQALAVIRVFNAFPAPWTGHRLRCREMRAHVDKIVEYDVEPEARIYLIQNFAHYLRWLGQHTQAADSLEKAQDIGLVKLADGHRLMARGLALQGFLLFEQKKLVQAESALRAALKQYQRLDVEHGQDVDSLMATSLFCELLMRTDRPNKAEELIRPVLVSAEKLYGSSDPRVLYVRTLVGRIQTFRGLYDDTIVDLREALAVAERSNGSYYEVSGELKLGLAVALCKQGKEIFGPDNPSTIYASSVLASALFQRGDYADTIQIQIDMLVLAKKTLEPGSQAIIRAGADLAATLQKLTGKAEHEIPKEDILKAHRLLNDTEHEFRHNIV</sequence>
<name>A0A8H3II36_9LECA</name>
<dbReference type="InterPro" id="IPR002182">
    <property type="entry name" value="NB-ARC"/>
</dbReference>
<feature type="domain" description="Prion-inhibition and propagation HeLo" evidence="2">
    <location>
        <begin position="8"/>
        <end position="158"/>
    </location>
</feature>
<dbReference type="PANTHER" id="PTHR35205">
    <property type="entry name" value="NB-ARC AND TPR DOMAIN PROTEIN"/>
    <property type="match status" value="1"/>
</dbReference>
<dbReference type="InterPro" id="IPR011990">
    <property type="entry name" value="TPR-like_helical_dom_sf"/>
</dbReference>
<dbReference type="Pfam" id="PF14479">
    <property type="entry name" value="HeLo"/>
    <property type="match status" value="1"/>
</dbReference>
<evidence type="ECO:0000259" key="1">
    <source>
        <dbReference type="Pfam" id="PF00931"/>
    </source>
</evidence>
<reference evidence="3" key="1">
    <citation type="submission" date="2021-03" db="EMBL/GenBank/DDBJ databases">
        <authorList>
            <person name="Tagirdzhanova G."/>
        </authorList>
    </citation>
    <scope>NUCLEOTIDE SEQUENCE</scope>
</reference>
<dbReference type="Pfam" id="PF00931">
    <property type="entry name" value="NB-ARC"/>
    <property type="match status" value="1"/>
</dbReference>
<evidence type="ECO:0000313" key="3">
    <source>
        <dbReference type="EMBL" id="CAF9919553.1"/>
    </source>
</evidence>
<dbReference type="Gene3D" id="1.20.120.1020">
    <property type="entry name" value="Prion-inhibition and propagation, HeLo domain"/>
    <property type="match status" value="1"/>
</dbReference>
<gene>
    <name evidence="3" type="ORF">GOMPHAMPRED_001850</name>
</gene>
<dbReference type="InterPro" id="IPR027417">
    <property type="entry name" value="P-loop_NTPase"/>
</dbReference>
<evidence type="ECO:0000313" key="4">
    <source>
        <dbReference type="Proteomes" id="UP000664169"/>
    </source>
</evidence>
<dbReference type="SUPFAM" id="SSF52540">
    <property type="entry name" value="P-loop containing nucleoside triphosphate hydrolases"/>
    <property type="match status" value="1"/>
</dbReference>
<proteinExistence type="predicted"/>
<evidence type="ECO:0000259" key="2">
    <source>
        <dbReference type="Pfam" id="PF14479"/>
    </source>
</evidence>
<dbReference type="Gene3D" id="3.40.50.300">
    <property type="entry name" value="P-loop containing nucleotide triphosphate hydrolases"/>
    <property type="match status" value="1"/>
</dbReference>